<evidence type="ECO:0000313" key="3">
    <source>
        <dbReference type="Proteomes" id="UP000478995"/>
    </source>
</evidence>
<reference evidence="2 3" key="1">
    <citation type="submission" date="2019-04" db="EMBL/GenBank/DDBJ databases">
        <title>Genome sequencing of Clostridium botulinum Groups I-IV and Clostridium butyricum.</title>
        <authorList>
            <person name="Brunt J."/>
            <person name="Van Vliet A.H.M."/>
            <person name="Stringer S.C."/>
            <person name="Carter A.T."/>
            <person name="Peck M.W."/>
        </authorList>
    </citation>
    <scope>NUCLEOTIDE SEQUENCE [LARGE SCALE GENOMIC DNA]</scope>
    <source>
        <strain evidence="2 3">IFR 18/037</strain>
    </source>
</reference>
<evidence type="ECO:0000259" key="1">
    <source>
        <dbReference type="SMART" id="SM00507"/>
    </source>
</evidence>
<dbReference type="RefSeq" id="WP_061319987.1">
    <property type="nucleotide sequence ID" value="NZ_JBODAO010000003.1"/>
</dbReference>
<keyword evidence="2" id="KW-0255">Endonuclease</keyword>
<name>A0A6B4G179_CLOBO</name>
<dbReference type="Gene3D" id="1.10.30.50">
    <property type="match status" value="1"/>
</dbReference>
<organism evidence="2 3">
    <name type="scientific">Clostridium botulinum</name>
    <dbReference type="NCBI Taxonomy" id="1491"/>
    <lineage>
        <taxon>Bacteria</taxon>
        <taxon>Bacillati</taxon>
        <taxon>Bacillota</taxon>
        <taxon>Clostridia</taxon>
        <taxon>Eubacteriales</taxon>
        <taxon>Clostridiaceae</taxon>
        <taxon>Clostridium</taxon>
    </lineage>
</organism>
<dbReference type="Proteomes" id="UP000478995">
    <property type="component" value="Unassembled WGS sequence"/>
</dbReference>
<dbReference type="InterPro" id="IPR002711">
    <property type="entry name" value="HNH"/>
</dbReference>
<evidence type="ECO:0000313" key="2">
    <source>
        <dbReference type="EMBL" id="NFG16864.1"/>
    </source>
</evidence>
<accession>A0A6B4G179</accession>
<dbReference type="InterPro" id="IPR003615">
    <property type="entry name" value="HNH_nuc"/>
</dbReference>
<protein>
    <submittedName>
        <fullName evidence="2">HNH endonuclease</fullName>
    </submittedName>
</protein>
<dbReference type="GO" id="GO:0004519">
    <property type="term" value="F:endonuclease activity"/>
    <property type="evidence" value="ECO:0007669"/>
    <property type="project" value="UniProtKB-KW"/>
</dbReference>
<feature type="domain" description="HNH nuclease" evidence="1">
    <location>
        <begin position="91"/>
        <end position="148"/>
    </location>
</feature>
<gene>
    <name evidence="2" type="ORF">FC794_08675</name>
</gene>
<dbReference type="EMBL" id="SWOY01000002">
    <property type="protein sequence ID" value="NFG16864.1"/>
    <property type="molecule type" value="Genomic_DNA"/>
</dbReference>
<dbReference type="CDD" id="cd00085">
    <property type="entry name" value="HNHc"/>
    <property type="match status" value="1"/>
</dbReference>
<dbReference type="Pfam" id="PF01844">
    <property type="entry name" value="HNH"/>
    <property type="match status" value="1"/>
</dbReference>
<dbReference type="AlphaFoldDB" id="A0A6B4G179"/>
<dbReference type="SMART" id="SM00507">
    <property type="entry name" value="HNHc"/>
    <property type="match status" value="1"/>
</dbReference>
<proteinExistence type="predicted"/>
<comment type="caution">
    <text evidence="2">The sequence shown here is derived from an EMBL/GenBank/DDBJ whole genome shotgun (WGS) entry which is preliminary data.</text>
</comment>
<keyword evidence="2" id="KW-0378">Hydrolase</keyword>
<keyword evidence="2" id="KW-0540">Nuclease</keyword>
<sequence length="180" mass="21383">MGKIYKTYELEEVLSLYINKNGILYDSTKKDRGQFSNENNNKEFEEFIELISKEEEKDIDIQIEKDFLDDVDIAENESTEELNRRIKRYQKIVKILKQKYNYKCQLCGYTFPMDNGSYYCEAHHIQMLSRDGSQHPENVIILCANHHRKFHYAKDNIIIGKLIDGKRVIKIGNEEFVVQF</sequence>